<keyword evidence="1" id="KW-0732">Signal</keyword>
<accession>A0ABR7MIJ0</accession>
<organism evidence="2 3">
    <name type="scientific">Hymenobacter citatus</name>
    <dbReference type="NCBI Taxonomy" id="2763506"/>
    <lineage>
        <taxon>Bacteria</taxon>
        <taxon>Pseudomonadati</taxon>
        <taxon>Bacteroidota</taxon>
        <taxon>Cytophagia</taxon>
        <taxon>Cytophagales</taxon>
        <taxon>Hymenobacteraceae</taxon>
        <taxon>Hymenobacter</taxon>
    </lineage>
</organism>
<reference evidence="2 3" key="1">
    <citation type="submission" date="2020-08" db="EMBL/GenBank/DDBJ databases">
        <title>Hymenobacter sp.</title>
        <authorList>
            <person name="Kim M.K."/>
        </authorList>
    </citation>
    <scope>NUCLEOTIDE SEQUENCE [LARGE SCALE GENOMIC DNA]</scope>
    <source>
        <strain evidence="2 3">BT507</strain>
    </source>
</reference>
<feature type="chain" id="PRO_5046107984" evidence="1">
    <location>
        <begin position="23"/>
        <end position="150"/>
    </location>
</feature>
<evidence type="ECO:0000256" key="1">
    <source>
        <dbReference type="SAM" id="SignalP"/>
    </source>
</evidence>
<dbReference type="Proteomes" id="UP000622017">
    <property type="component" value="Unassembled WGS sequence"/>
</dbReference>
<protein>
    <submittedName>
        <fullName evidence="2">Uncharacterized protein</fullName>
    </submittedName>
</protein>
<evidence type="ECO:0000313" key="2">
    <source>
        <dbReference type="EMBL" id="MBC6610890.1"/>
    </source>
</evidence>
<evidence type="ECO:0000313" key="3">
    <source>
        <dbReference type="Proteomes" id="UP000622017"/>
    </source>
</evidence>
<sequence length="150" mass="16254">MIIPSRLLVCACSFLGAGLFWTGDQVAPATTGATAPVQWELRMLDGQPVARHHRYLDKALLPALPVSTAPTKVRPRAGTCLPSFGTQLAGTMRLIVTMLEADNSTLDFGLRYLSLLHDIRTYEMHGNQLCLYDADSPAPRLVFVAASPSS</sequence>
<keyword evidence="3" id="KW-1185">Reference proteome</keyword>
<name>A0ABR7MIJ0_9BACT</name>
<proteinExistence type="predicted"/>
<gene>
    <name evidence="2" type="ORF">H8B15_08140</name>
</gene>
<comment type="caution">
    <text evidence="2">The sequence shown here is derived from an EMBL/GenBank/DDBJ whole genome shotgun (WGS) entry which is preliminary data.</text>
</comment>
<dbReference type="RefSeq" id="WP_187319186.1">
    <property type="nucleotide sequence ID" value="NZ_JACSCY010000005.1"/>
</dbReference>
<feature type="signal peptide" evidence="1">
    <location>
        <begin position="1"/>
        <end position="22"/>
    </location>
</feature>
<dbReference type="EMBL" id="JACSCY010000005">
    <property type="protein sequence ID" value="MBC6610890.1"/>
    <property type="molecule type" value="Genomic_DNA"/>
</dbReference>